<evidence type="ECO:0000256" key="1">
    <source>
        <dbReference type="ARBA" id="ARBA00022729"/>
    </source>
</evidence>
<name>A0A6G9YFG8_9NOCA</name>
<evidence type="ECO:0000313" key="5">
    <source>
        <dbReference type="Proteomes" id="UP000503540"/>
    </source>
</evidence>
<proteinExistence type="predicted"/>
<evidence type="ECO:0000256" key="2">
    <source>
        <dbReference type="SAM" id="Phobius"/>
    </source>
</evidence>
<dbReference type="NCBIfam" id="NF041144">
    <property type="entry name" value="expansin_EXLX1"/>
    <property type="match status" value="1"/>
</dbReference>
<dbReference type="KEGG" id="nah:F5544_20295"/>
<gene>
    <name evidence="4" type="ORF">F5544_20295</name>
</gene>
<reference evidence="4 5" key="1">
    <citation type="journal article" date="2019" name="ACS Chem. Biol.">
        <title>Identification and Mobilization of a Cryptic Antibiotic Biosynthesis Gene Locus from a Human-Pathogenic Nocardia Isolate.</title>
        <authorList>
            <person name="Herisse M."/>
            <person name="Ishida K."/>
            <person name="Porter J.L."/>
            <person name="Howden B."/>
            <person name="Hertweck C."/>
            <person name="Stinear T.P."/>
            <person name="Pidot S.J."/>
        </authorList>
    </citation>
    <scope>NUCLEOTIDE SEQUENCE [LARGE SCALE GENOMIC DNA]</scope>
    <source>
        <strain evidence="4 5">AUSMDU00012717</strain>
    </source>
</reference>
<dbReference type="PANTHER" id="PTHR31836:SF21">
    <property type="entry name" value="EXPANSIN-LIKE PROTEIN 7"/>
    <property type="match status" value="1"/>
</dbReference>
<dbReference type="InterPro" id="IPR051477">
    <property type="entry name" value="Expansin_CellWall"/>
</dbReference>
<keyword evidence="2" id="KW-0472">Membrane</keyword>
<dbReference type="SUPFAM" id="SSF49590">
    <property type="entry name" value="PHL pollen allergen"/>
    <property type="match status" value="1"/>
</dbReference>
<sequence>MHRIPIQQRHFRSGWLWSALGIVLVAAAVVWLTRSEPNACDTGVVADVSATTRMPLPVTAFPDTPSTVPAPVTTPPPEPQQVVAGEARFYNFTPNVACSFPGLPLDGFYVGMSTPEYGRAEPCGGYLDIHGPLGDVRAFIVDRCPGCAPGQLDLSIAAFDQIANRAAGVAKVTYGVVRDPQPPEEISYAVKPDSSPQWFAVLLTGTGNPLREVAIRTASGGDWRPLTHGMDNYWTISRPGPGPFALQVTDIHGHRTEVAGVTLDAGLRVTGAHLYDTPPPSIPVAPPITSPTALAVPHPPSVARSPNCK</sequence>
<dbReference type="InterPro" id="IPR049818">
    <property type="entry name" value="Expansin_EXLX1-like"/>
</dbReference>
<keyword evidence="1" id="KW-0732">Signal</keyword>
<evidence type="ECO:0000313" key="4">
    <source>
        <dbReference type="EMBL" id="QIS11924.1"/>
    </source>
</evidence>
<keyword evidence="5" id="KW-1185">Reference proteome</keyword>
<dbReference type="PANTHER" id="PTHR31836">
    <property type="match status" value="1"/>
</dbReference>
<dbReference type="SUPFAM" id="SSF50685">
    <property type="entry name" value="Barwin-like endoglucanases"/>
    <property type="match status" value="1"/>
</dbReference>
<feature type="transmembrane region" description="Helical" evidence="2">
    <location>
        <begin position="12"/>
        <end position="32"/>
    </location>
</feature>
<dbReference type="InterPro" id="IPR036749">
    <property type="entry name" value="Expansin_CBD_sf"/>
</dbReference>
<keyword evidence="2" id="KW-1133">Transmembrane helix</keyword>
<dbReference type="AlphaFoldDB" id="A0A6G9YFG8"/>
<accession>A0A6G9YFG8</accession>
<dbReference type="InterPro" id="IPR036908">
    <property type="entry name" value="RlpA-like_sf"/>
</dbReference>
<organism evidence="4 5">
    <name type="scientific">Nocardia arthritidis</name>
    <dbReference type="NCBI Taxonomy" id="228602"/>
    <lineage>
        <taxon>Bacteria</taxon>
        <taxon>Bacillati</taxon>
        <taxon>Actinomycetota</taxon>
        <taxon>Actinomycetes</taxon>
        <taxon>Mycobacteriales</taxon>
        <taxon>Nocardiaceae</taxon>
        <taxon>Nocardia</taxon>
    </lineage>
</organism>
<dbReference type="Gene3D" id="2.40.40.10">
    <property type="entry name" value="RlpA-like domain"/>
    <property type="match status" value="1"/>
</dbReference>
<dbReference type="Pfam" id="PF03330">
    <property type="entry name" value="DPBB_1"/>
    <property type="match status" value="1"/>
</dbReference>
<evidence type="ECO:0000259" key="3">
    <source>
        <dbReference type="Pfam" id="PF03330"/>
    </source>
</evidence>
<dbReference type="Gene3D" id="2.60.40.760">
    <property type="entry name" value="Expansin, cellulose-binding-like domain"/>
    <property type="match status" value="1"/>
</dbReference>
<feature type="domain" description="RlpA-like protein double-psi beta-barrel" evidence="3">
    <location>
        <begin position="139"/>
        <end position="174"/>
    </location>
</feature>
<dbReference type="CDD" id="cd22272">
    <property type="entry name" value="DPBB_EXLX1-like"/>
    <property type="match status" value="1"/>
</dbReference>
<protein>
    <recommendedName>
        <fullName evidence="3">RlpA-like protein double-psi beta-barrel domain-containing protein</fullName>
    </recommendedName>
</protein>
<dbReference type="Proteomes" id="UP000503540">
    <property type="component" value="Chromosome"/>
</dbReference>
<dbReference type="InterPro" id="IPR009009">
    <property type="entry name" value="RlpA-like_DPBB"/>
</dbReference>
<keyword evidence="2" id="KW-0812">Transmembrane</keyword>
<dbReference type="EMBL" id="CP046172">
    <property type="protein sequence ID" value="QIS11924.1"/>
    <property type="molecule type" value="Genomic_DNA"/>
</dbReference>